<name>A0A0E9S8F0_ANGAN</name>
<organism evidence="1">
    <name type="scientific">Anguilla anguilla</name>
    <name type="common">European freshwater eel</name>
    <name type="synonym">Muraena anguilla</name>
    <dbReference type="NCBI Taxonomy" id="7936"/>
    <lineage>
        <taxon>Eukaryota</taxon>
        <taxon>Metazoa</taxon>
        <taxon>Chordata</taxon>
        <taxon>Craniata</taxon>
        <taxon>Vertebrata</taxon>
        <taxon>Euteleostomi</taxon>
        <taxon>Actinopterygii</taxon>
        <taxon>Neopterygii</taxon>
        <taxon>Teleostei</taxon>
        <taxon>Anguilliformes</taxon>
        <taxon>Anguillidae</taxon>
        <taxon>Anguilla</taxon>
    </lineage>
</organism>
<protein>
    <submittedName>
        <fullName evidence="1">Uncharacterized protein</fullName>
    </submittedName>
</protein>
<sequence>MNVLFFSMACTAVSDRMWSERVANPSEHEKDFLKILGLQLWLE</sequence>
<evidence type="ECO:0000313" key="1">
    <source>
        <dbReference type="EMBL" id="JAH37709.1"/>
    </source>
</evidence>
<accession>A0A0E9S8F0</accession>
<dbReference type="EMBL" id="GBXM01070868">
    <property type="protein sequence ID" value="JAH37709.1"/>
    <property type="molecule type" value="Transcribed_RNA"/>
</dbReference>
<reference evidence="1" key="2">
    <citation type="journal article" date="2015" name="Fish Shellfish Immunol.">
        <title>Early steps in the European eel (Anguilla anguilla)-Vibrio vulnificus interaction in the gills: Role of the RtxA13 toxin.</title>
        <authorList>
            <person name="Callol A."/>
            <person name="Pajuelo D."/>
            <person name="Ebbesson L."/>
            <person name="Teles M."/>
            <person name="MacKenzie S."/>
            <person name="Amaro C."/>
        </authorList>
    </citation>
    <scope>NUCLEOTIDE SEQUENCE</scope>
</reference>
<dbReference type="AlphaFoldDB" id="A0A0E9S8F0"/>
<reference evidence="1" key="1">
    <citation type="submission" date="2014-11" db="EMBL/GenBank/DDBJ databases">
        <authorList>
            <person name="Amaro Gonzalez C."/>
        </authorList>
    </citation>
    <scope>NUCLEOTIDE SEQUENCE</scope>
</reference>
<proteinExistence type="predicted"/>